<protein>
    <submittedName>
        <fullName evidence="1">Uncharacterized protein</fullName>
    </submittedName>
</protein>
<dbReference type="AlphaFoldDB" id="A0A8X8GSX6"/>
<dbReference type="Proteomes" id="UP000665944">
    <property type="component" value="Unassembled WGS sequence"/>
</dbReference>
<keyword evidence="2" id="KW-1185">Reference proteome</keyword>
<comment type="caution">
    <text evidence="1">The sequence shown here is derived from an EMBL/GenBank/DDBJ whole genome shotgun (WGS) entry which is preliminary data.</text>
</comment>
<evidence type="ECO:0000313" key="2">
    <source>
        <dbReference type="Proteomes" id="UP000665944"/>
    </source>
</evidence>
<proteinExistence type="predicted"/>
<organism evidence="1 2">
    <name type="scientific">Staphylococcus hominis</name>
    <dbReference type="NCBI Taxonomy" id="1290"/>
    <lineage>
        <taxon>Bacteria</taxon>
        <taxon>Bacillati</taxon>
        <taxon>Bacillota</taxon>
        <taxon>Bacilli</taxon>
        <taxon>Bacillales</taxon>
        <taxon>Staphylococcaceae</taxon>
        <taxon>Staphylococcus</taxon>
    </lineage>
</organism>
<reference evidence="1 2" key="1">
    <citation type="submission" date="2022-06" db="EMBL/GenBank/DDBJ databases">
        <title>Staphylococcus hominis ShoR14 genome sequence.</title>
        <authorList>
            <person name="Yeo C.C."/>
            <person name="Chew C.H."/>
            <person name="Che Hamzah A.M."/>
            <person name="Al-Trad E.I."/>
        </authorList>
    </citation>
    <scope>NUCLEOTIDE SEQUENCE [LARGE SCALE GENOMIC DNA]</scope>
    <source>
        <strain evidence="1 2">ShoR14</strain>
    </source>
</reference>
<name>A0A8X8GSX6_STAHO</name>
<dbReference type="EMBL" id="JAGHKT020000036">
    <property type="protein sequence ID" value="MCM5673422.1"/>
    <property type="molecule type" value="Genomic_DNA"/>
</dbReference>
<evidence type="ECO:0000313" key="1">
    <source>
        <dbReference type="EMBL" id="MCM5673422.1"/>
    </source>
</evidence>
<sequence length="104" mass="12318">MSPYKMKLLKLPIYLEKAIYIVDHRKELSMDKKLEVCMPQMLEELENVINNIEKVFTHNNSIYLKENQLKMLFEIYEDAVHLLSRLQLVSVGDLLLHASKEEKI</sequence>
<gene>
    <name evidence="1" type="ORF">J7T32_011875</name>
</gene>
<dbReference type="RefSeq" id="WP_209244594.1">
    <property type="nucleotide sequence ID" value="NZ_JAGHKT020000036.1"/>
</dbReference>
<accession>A0A8X8GSX6</accession>